<dbReference type="InParanoid" id="A0A0C3EVT2"/>
<sequence>VQLVPPTFLFWVPYSNRTGLCGVDTLLVLGTYPTRVDLSRFVHGTSWTLCCS</sequence>
<name>A0A0C3EVT2_PILCF</name>
<feature type="non-terminal residue" evidence="1">
    <location>
        <position position="1"/>
    </location>
</feature>
<gene>
    <name evidence="1" type="ORF">PILCRDRAFT_46046</name>
</gene>
<dbReference type="OrthoDB" id="2615105at2759"/>
<protein>
    <submittedName>
        <fullName evidence="1">Uncharacterized protein</fullName>
    </submittedName>
</protein>
<accession>A0A0C3EVT2</accession>
<proteinExistence type="predicted"/>
<keyword evidence="2" id="KW-1185">Reference proteome</keyword>
<feature type="non-terminal residue" evidence="1">
    <location>
        <position position="52"/>
    </location>
</feature>
<dbReference type="HOGENOM" id="CLU_193207_0_0_1"/>
<dbReference type="AlphaFoldDB" id="A0A0C3EVT2"/>
<evidence type="ECO:0000313" key="2">
    <source>
        <dbReference type="Proteomes" id="UP000054166"/>
    </source>
</evidence>
<dbReference type="EMBL" id="KN833185">
    <property type="protein sequence ID" value="KIM71946.1"/>
    <property type="molecule type" value="Genomic_DNA"/>
</dbReference>
<reference evidence="2" key="2">
    <citation type="submission" date="2015-01" db="EMBL/GenBank/DDBJ databases">
        <title>Evolutionary Origins and Diversification of the Mycorrhizal Mutualists.</title>
        <authorList>
            <consortium name="DOE Joint Genome Institute"/>
            <consortium name="Mycorrhizal Genomics Consortium"/>
            <person name="Kohler A."/>
            <person name="Kuo A."/>
            <person name="Nagy L.G."/>
            <person name="Floudas D."/>
            <person name="Copeland A."/>
            <person name="Barry K.W."/>
            <person name="Cichocki N."/>
            <person name="Veneault-Fourrey C."/>
            <person name="LaButti K."/>
            <person name="Lindquist E.A."/>
            <person name="Lipzen A."/>
            <person name="Lundell T."/>
            <person name="Morin E."/>
            <person name="Murat C."/>
            <person name="Riley R."/>
            <person name="Ohm R."/>
            <person name="Sun H."/>
            <person name="Tunlid A."/>
            <person name="Henrissat B."/>
            <person name="Grigoriev I.V."/>
            <person name="Hibbett D.S."/>
            <person name="Martin F."/>
        </authorList>
    </citation>
    <scope>NUCLEOTIDE SEQUENCE [LARGE SCALE GENOMIC DNA]</scope>
    <source>
        <strain evidence="2">F 1598</strain>
    </source>
</reference>
<evidence type="ECO:0000313" key="1">
    <source>
        <dbReference type="EMBL" id="KIM71946.1"/>
    </source>
</evidence>
<organism evidence="1 2">
    <name type="scientific">Piloderma croceum (strain F 1598)</name>
    <dbReference type="NCBI Taxonomy" id="765440"/>
    <lineage>
        <taxon>Eukaryota</taxon>
        <taxon>Fungi</taxon>
        <taxon>Dikarya</taxon>
        <taxon>Basidiomycota</taxon>
        <taxon>Agaricomycotina</taxon>
        <taxon>Agaricomycetes</taxon>
        <taxon>Agaricomycetidae</taxon>
        <taxon>Atheliales</taxon>
        <taxon>Atheliaceae</taxon>
        <taxon>Piloderma</taxon>
    </lineage>
</organism>
<dbReference type="Proteomes" id="UP000054166">
    <property type="component" value="Unassembled WGS sequence"/>
</dbReference>
<reference evidence="1 2" key="1">
    <citation type="submission" date="2014-04" db="EMBL/GenBank/DDBJ databases">
        <authorList>
            <consortium name="DOE Joint Genome Institute"/>
            <person name="Kuo A."/>
            <person name="Tarkka M."/>
            <person name="Buscot F."/>
            <person name="Kohler A."/>
            <person name="Nagy L.G."/>
            <person name="Floudas D."/>
            <person name="Copeland A."/>
            <person name="Barry K.W."/>
            <person name="Cichocki N."/>
            <person name="Veneault-Fourrey C."/>
            <person name="LaButti K."/>
            <person name="Lindquist E.A."/>
            <person name="Lipzen A."/>
            <person name="Lundell T."/>
            <person name="Morin E."/>
            <person name="Murat C."/>
            <person name="Sun H."/>
            <person name="Tunlid A."/>
            <person name="Henrissat B."/>
            <person name="Grigoriev I.V."/>
            <person name="Hibbett D.S."/>
            <person name="Martin F."/>
            <person name="Nordberg H.P."/>
            <person name="Cantor M.N."/>
            <person name="Hua S.X."/>
        </authorList>
    </citation>
    <scope>NUCLEOTIDE SEQUENCE [LARGE SCALE GENOMIC DNA]</scope>
    <source>
        <strain evidence="1 2">F 1598</strain>
    </source>
</reference>